<dbReference type="Proteomes" id="UP001209540">
    <property type="component" value="Unassembled WGS sequence"/>
</dbReference>
<keyword evidence="3" id="KW-1185">Reference proteome</keyword>
<reference evidence="2" key="2">
    <citation type="submission" date="2023-02" db="EMBL/GenBank/DDBJ databases">
        <authorList>
            <consortium name="DOE Joint Genome Institute"/>
            <person name="Mondo S.J."/>
            <person name="Chang Y."/>
            <person name="Wang Y."/>
            <person name="Ahrendt S."/>
            <person name="Andreopoulos W."/>
            <person name="Barry K."/>
            <person name="Beard J."/>
            <person name="Benny G.L."/>
            <person name="Blankenship S."/>
            <person name="Bonito G."/>
            <person name="Cuomo C."/>
            <person name="Desiro A."/>
            <person name="Gervers K.A."/>
            <person name="Hundley H."/>
            <person name="Kuo A."/>
            <person name="LaButti K."/>
            <person name="Lang B.F."/>
            <person name="Lipzen A."/>
            <person name="O'Donnell K."/>
            <person name="Pangilinan J."/>
            <person name="Reynolds N."/>
            <person name="Sandor L."/>
            <person name="Smith M.W."/>
            <person name="Tsang A."/>
            <person name="Grigoriev I.V."/>
            <person name="Stajich J.E."/>
            <person name="Spatafora J.W."/>
        </authorList>
    </citation>
    <scope>NUCLEOTIDE SEQUENCE</scope>
    <source>
        <strain evidence="2">RSA 2281</strain>
    </source>
</reference>
<evidence type="ECO:0000313" key="3">
    <source>
        <dbReference type="Proteomes" id="UP001209540"/>
    </source>
</evidence>
<keyword evidence="1" id="KW-1133">Transmembrane helix</keyword>
<name>A0AAD5K1A3_9FUNG</name>
<accession>A0AAD5K1A3</accession>
<organism evidence="2 3">
    <name type="scientific">Phascolomyces articulosus</name>
    <dbReference type="NCBI Taxonomy" id="60185"/>
    <lineage>
        <taxon>Eukaryota</taxon>
        <taxon>Fungi</taxon>
        <taxon>Fungi incertae sedis</taxon>
        <taxon>Mucoromycota</taxon>
        <taxon>Mucoromycotina</taxon>
        <taxon>Mucoromycetes</taxon>
        <taxon>Mucorales</taxon>
        <taxon>Lichtheimiaceae</taxon>
        <taxon>Phascolomyces</taxon>
    </lineage>
</organism>
<evidence type="ECO:0000313" key="2">
    <source>
        <dbReference type="EMBL" id="KAI9250441.1"/>
    </source>
</evidence>
<comment type="caution">
    <text evidence="2">The sequence shown here is derived from an EMBL/GenBank/DDBJ whole genome shotgun (WGS) entry which is preliminary data.</text>
</comment>
<gene>
    <name evidence="2" type="ORF">BDA99DRAFT_541696</name>
</gene>
<dbReference type="AlphaFoldDB" id="A0AAD5K1A3"/>
<keyword evidence="1" id="KW-0812">Transmembrane</keyword>
<evidence type="ECO:0000256" key="1">
    <source>
        <dbReference type="SAM" id="Phobius"/>
    </source>
</evidence>
<reference evidence="2" key="1">
    <citation type="journal article" date="2022" name="IScience">
        <title>Evolution of zygomycete secretomes and the origins of terrestrial fungal ecologies.</title>
        <authorList>
            <person name="Chang Y."/>
            <person name="Wang Y."/>
            <person name="Mondo S."/>
            <person name="Ahrendt S."/>
            <person name="Andreopoulos W."/>
            <person name="Barry K."/>
            <person name="Beard J."/>
            <person name="Benny G.L."/>
            <person name="Blankenship S."/>
            <person name="Bonito G."/>
            <person name="Cuomo C."/>
            <person name="Desiro A."/>
            <person name="Gervers K.A."/>
            <person name="Hundley H."/>
            <person name="Kuo A."/>
            <person name="LaButti K."/>
            <person name="Lang B.F."/>
            <person name="Lipzen A."/>
            <person name="O'Donnell K."/>
            <person name="Pangilinan J."/>
            <person name="Reynolds N."/>
            <person name="Sandor L."/>
            <person name="Smith M.E."/>
            <person name="Tsang A."/>
            <person name="Grigoriev I.V."/>
            <person name="Stajich J.E."/>
            <person name="Spatafora J.W."/>
        </authorList>
    </citation>
    <scope>NUCLEOTIDE SEQUENCE</scope>
    <source>
        <strain evidence="2">RSA 2281</strain>
    </source>
</reference>
<proteinExistence type="predicted"/>
<keyword evidence="1" id="KW-0472">Membrane</keyword>
<feature type="transmembrane region" description="Helical" evidence="1">
    <location>
        <begin position="56"/>
        <end position="81"/>
    </location>
</feature>
<sequence>MVDALIHLPPVEKLGLSVSSECRRGCHKISGDSKILHSLYLYDCLNVHQNSEAFQYVIAMTQGTTLQFFVFTMAIIITYNYSHIIIHHSKENIYLQNASEKDLQS</sequence>
<dbReference type="EMBL" id="JAIXMP010000032">
    <property type="protein sequence ID" value="KAI9250441.1"/>
    <property type="molecule type" value="Genomic_DNA"/>
</dbReference>
<protein>
    <submittedName>
        <fullName evidence="2">Uncharacterized protein</fullName>
    </submittedName>
</protein>